<dbReference type="SUPFAM" id="SSF49299">
    <property type="entry name" value="PKD domain"/>
    <property type="match status" value="1"/>
</dbReference>
<dbReference type="Proteomes" id="UP000177053">
    <property type="component" value="Unassembled WGS sequence"/>
</dbReference>
<comment type="caution">
    <text evidence="3">The sequence shown here is derived from an EMBL/GenBank/DDBJ whole genome shotgun (WGS) entry which is preliminary data.</text>
</comment>
<feature type="transmembrane region" description="Helical" evidence="1">
    <location>
        <begin position="23"/>
        <end position="42"/>
    </location>
</feature>
<keyword evidence="1" id="KW-0812">Transmembrane</keyword>
<dbReference type="AlphaFoldDB" id="A0A1F7X873"/>
<evidence type="ECO:0000259" key="2">
    <source>
        <dbReference type="PROSITE" id="PS50093"/>
    </source>
</evidence>
<evidence type="ECO:0000256" key="1">
    <source>
        <dbReference type="SAM" id="Phobius"/>
    </source>
</evidence>
<keyword evidence="1" id="KW-1133">Transmembrane helix</keyword>
<proteinExistence type="predicted"/>
<evidence type="ECO:0000313" key="4">
    <source>
        <dbReference type="Proteomes" id="UP000177053"/>
    </source>
</evidence>
<dbReference type="Gene3D" id="2.60.40.10">
    <property type="entry name" value="Immunoglobulins"/>
    <property type="match status" value="1"/>
</dbReference>
<dbReference type="InterPro" id="IPR013783">
    <property type="entry name" value="Ig-like_fold"/>
</dbReference>
<evidence type="ECO:0000313" key="3">
    <source>
        <dbReference type="EMBL" id="OGM11232.1"/>
    </source>
</evidence>
<dbReference type="Pfam" id="PF18911">
    <property type="entry name" value="PKD_4"/>
    <property type="match status" value="1"/>
</dbReference>
<dbReference type="InterPro" id="IPR000601">
    <property type="entry name" value="PKD_dom"/>
</dbReference>
<feature type="domain" description="PKD" evidence="2">
    <location>
        <begin position="248"/>
        <end position="288"/>
    </location>
</feature>
<sequence>MGGFMINIISDIITGIKTEPTHYSLIIAFITSVIIFILNEWAKRRYLIHEKIFNLRLERFESLLQELYSYSSIYTDIKMILQIQIQDISIETKAKIINVNRLLEKLYLTHIIDENDVWKAETPEKLNEQKWKLMNFLQIEGAKNFNNIQYKASILHLIMPDKTIQGKANEIATDIGNYIQEADENKDYTERISEELKKLVDSMRKYLPSLSLLDTKKLFIYFRNILRNILLYEKTFDASNSKSNCEHPIKRYKWNFHDGSPILITEKIVVKHNYSRRGFYHITLTIESDCPHPNPNRATCTKNFNVTYHDLIIANFVFKILGYIPIINQFIPIIKEFVPNETPLPSKARLKSP</sequence>
<accession>A0A1F7X873</accession>
<organism evidence="3 4">
    <name type="scientific">Candidatus Woesebacteria bacterium RBG_16_34_12</name>
    <dbReference type="NCBI Taxonomy" id="1802480"/>
    <lineage>
        <taxon>Bacteria</taxon>
        <taxon>Candidatus Woeseibacteriota</taxon>
    </lineage>
</organism>
<dbReference type="InterPro" id="IPR035986">
    <property type="entry name" value="PKD_dom_sf"/>
</dbReference>
<protein>
    <recommendedName>
        <fullName evidence="2">PKD domain-containing protein</fullName>
    </recommendedName>
</protein>
<dbReference type="PROSITE" id="PS50093">
    <property type="entry name" value="PKD"/>
    <property type="match status" value="1"/>
</dbReference>
<name>A0A1F7X873_9BACT</name>
<keyword evidence="1" id="KW-0472">Membrane</keyword>
<dbReference type="EMBL" id="MGFS01000023">
    <property type="protein sequence ID" value="OGM11232.1"/>
    <property type="molecule type" value="Genomic_DNA"/>
</dbReference>
<reference evidence="3 4" key="1">
    <citation type="journal article" date="2016" name="Nat. Commun.">
        <title>Thousands of microbial genomes shed light on interconnected biogeochemical processes in an aquifer system.</title>
        <authorList>
            <person name="Anantharaman K."/>
            <person name="Brown C.T."/>
            <person name="Hug L.A."/>
            <person name="Sharon I."/>
            <person name="Castelle C.J."/>
            <person name="Probst A.J."/>
            <person name="Thomas B.C."/>
            <person name="Singh A."/>
            <person name="Wilkins M.J."/>
            <person name="Karaoz U."/>
            <person name="Brodie E.L."/>
            <person name="Williams K.H."/>
            <person name="Hubbard S.S."/>
            <person name="Banfield J.F."/>
        </authorList>
    </citation>
    <scope>NUCLEOTIDE SEQUENCE [LARGE SCALE GENOMIC DNA]</scope>
</reference>
<dbReference type="CDD" id="cd00146">
    <property type="entry name" value="PKD"/>
    <property type="match status" value="1"/>
</dbReference>
<gene>
    <name evidence="3" type="ORF">A2Z22_00745</name>
</gene>